<dbReference type="GO" id="GO:0019172">
    <property type="term" value="F:glyoxalase III activity"/>
    <property type="evidence" value="ECO:0007669"/>
    <property type="project" value="TreeGrafter"/>
</dbReference>
<dbReference type="InterPro" id="IPR002818">
    <property type="entry name" value="DJ-1/PfpI"/>
</dbReference>
<evidence type="ECO:0000256" key="3">
    <source>
        <dbReference type="ARBA" id="ARBA00038493"/>
    </source>
</evidence>
<dbReference type="Proteomes" id="UP000321907">
    <property type="component" value="Unassembled WGS sequence"/>
</dbReference>
<dbReference type="CDD" id="cd03141">
    <property type="entry name" value="GATase1_Hsp31_like"/>
    <property type="match status" value="1"/>
</dbReference>
<reference evidence="6 7" key="1">
    <citation type="submission" date="2019-08" db="EMBL/GenBank/DDBJ databases">
        <title>Lewinella sp. strain SSH13 Genome sequencing and assembly.</title>
        <authorList>
            <person name="Kim I."/>
        </authorList>
    </citation>
    <scope>NUCLEOTIDE SEQUENCE [LARGE SCALE GENOMIC DNA]</scope>
    <source>
        <strain evidence="6 7">SSH13</strain>
    </source>
</reference>
<keyword evidence="6" id="KW-0808">Transferase</keyword>
<evidence type="ECO:0000256" key="4">
    <source>
        <dbReference type="SAM" id="MobiDB-lite"/>
    </source>
</evidence>
<accession>A0A5C7FYE6</accession>
<sequence>MKKVLFVLTSHDQLGDTGKKTGFWVEEFAAPYYFLKDKGVEITLASPKGGQPPIDPSSEDPNNQTPATVRFYDDKATQEVLANTLKLSTVNAADFDAVFYPGGHGPLWDLAEDKDSVALIENFYESGKPVSAVCHAPAVFRHTKGADGKPLVSGKKVTGFSNTEEDAVQLTDVVPFLVEDMLQENGGSFSKGDDWASYAVQDGLLITGQNPASSELVAEMLLKELNN</sequence>
<dbReference type="Gene3D" id="3.40.50.880">
    <property type="match status" value="1"/>
</dbReference>
<protein>
    <submittedName>
        <fullName evidence="6">Type 1 glutamine amidotransferase domain-containing protein</fullName>
    </submittedName>
</protein>
<evidence type="ECO:0000256" key="1">
    <source>
        <dbReference type="ARBA" id="ARBA00023016"/>
    </source>
</evidence>
<dbReference type="GO" id="GO:0019243">
    <property type="term" value="P:methylglyoxal catabolic process to D-lactate via S-lactoyl-glutathione"/>
    <property type="evidence" value="ECO:0007669"/>
    <property type="project" value="TreeGrafter"/>
</dbReference>
<dbReference type="SUPFAM" id="SSF52317">
    <property type="entry name" value="Class I glutamine amidotransferase-like"/>
    <property type="match status" value="1"/>
</dbReference>
<organism evidence="6 7">
    <name type="scientific">Neolewinella aurantiaca</name>
    <dbReference type="NCBI Taxonomy" id="2602767"/>
    <lineage>
        <taxon>Bacteria</taxon>
        <taxon>Pseudomonadati</taxon>
        <taxon>Bacteroidota</taxon>
        <taxon>Saprospiria</taxon>
        <taxon>Saprospirales</taxon>
        <taxon>Lewinellaceae</taxon>
        <taxon>Neolewinella</taxon>
    </lineage>
</organism>
<dbReference type="OrthoDB" id="9792284at2"/>
<keyword evidence="2" id="KW-0456">Lyase</keyword>
<dbReference type="InterPro" id="IPR029062">
    <property type="entry name" value="Class_I_gatase-like"/>
</dbReference>
<dbReference type="InterPro" id="IPR050325">
    <property type="entry name" value="Prot/Nucl_acid_deglycase"/>
</dbReference>
<dbReference type="GO" id="GO:0016740">
    <property type="term" value="F:transferase activity"/>
    <property type="evidence" value="ECO:0007669"/>
    <property type="project" value="UniProtKB-KW"/>
</dbReference>
<feature type="region of interest" description="Disordered" evidence="4">
    <location>
        <begin position="45"/>
        <end position="66"/>
    </location>
</feature>
<keyword evidence="1" id="KW-0346">Stress response</keyword>
<comment type="caution">
    <text evidence="6">The sequence shown here is derived from an EMBL/GenBank/DDBJ whole genome shotgun (WGS) entry which is preliminary data.</text>
</comment>
<evidence type="ECO:0000313" key="7">
    <source>
        <dbReference type="Proteomes" id="UP000321907"/>
    </source>
</evidence>
<dbReference type="GO" id="GO:0005737">
    <property type="term" value="C:cytoplasm"/>
    <property type="evidence" value="ECO:0007669"/>
    <property type="project" value="TreeGrafter"/>
</dbReference>
<dbReference type="RefSeq" id="WP_147929823.1">
    <property type="nucleotide sequence ID" value="NZ_VOXD01000006.1"/>
</dbReference>
<proteinExistence type="inferred from homology"/>
<dbReference type="PANTHER" id="PTHR48094:SF11">
    <property type="entry name" value="GLUTATHIONE-INDEPENDENT GLYOXALASE HSP31-RELATED"/>
    <property type="match status" value="1"/>
</dbReference>
<dbReference type="EMBL" id="VOXD01000006">
    <property type="protein sequence ID" value="TXF90651.1"/>
    <property type="molecule type" value="Genomic_DNA"/>
</dbReference>
<evidence type="ECO:0000256" key="2">
    <source>
        <dbReference type="ARBA" id="ARBA00023239"/>
    </source>
</evidence>
<dbReference type="Pfam" id="PF01965">
    <property type="entry name" value="DJ-1_PfpI"/>
    <property type="match status" value="1"/>
</dbReference>
<comment type="similarity">
    <text evidence="3">Belongs to the peptidase C56 family. HSP31-like subfamily.</text>
</comment>
<keyword evidence="7" id="KW-1185">Reference proteome</keyword>
<keyword evidence="6" id="KW-0315">Glutamine amidotransferase</keyword>
<evidence type="ECO:0000259" key="5">
    <source>
        <dbReference type="Pfam" id="PF01965"/>
    </source>
</evidence>
<gene>
    <name evidence="6" type="ORF">FUA23_06030</name>
</gene>
<dbReference type="AlphaFoldDB" id="A0A5C7FYE6"/>
<dbReference type="PANTHER" id="PTHR48094">
    <property type="entry name" value="PROTEIN/NUCLEIC ACID DEGLYCASE DJ-1-RELATED"/>
    <property type="match status" value="1"/>
</dbReference>
<evidence type="ECO:0000313" key="6">
    <source>
        <dbReference type="EMBL" id="TXF90651.1"/>
    </source>
</evidence>
<feature type="domain" description="DJ-1/PfpI" evidence="5">
    <location>
        <begin position="26"/>
        <end position="223"/>
    </location>
</feature>
<name>A0A5C7FYE6_9BACT</name>